<gene>
    <name evidence="7" type="ORF">BWQ96_01944</name>
</gene>
<proteinExistence type="predicted"/>
<feature type="compositionally biased region" description="Basic residues" evidence="5">
    <location>
        <begin position="621"/>
        <end position="632"/>
    </location>
</feature>
<sequence>MDMRPPAFPILAFLLLLIALSTCNANLMAVDLGMGYLKVAIARPGKGLELVTNEQSKRKTPAAIAFTTEGERLFGDAAVAYAAKAPARAVLDGRSLIGQCQPDAPEGPFCERRRLSVHGVADFTGEEIVAMLLGMAKSQATAALGGAAVKDVAVTVPPWFDERQRLAIADAARIIGLNCLGVVNSNTAAAIKYALDGKAKPTEEAIAAQKGKDKKKRTPKSVTQRVMFYDLGTSGASASIAEITSDVNSGHASRIKMLSHAWEQGVSGRLLDDVVVDRLADAFDKQRGPAATPSRQIPRVMMRLRKEAQKAKEVLSANMERFVSIGSLYDDLDLKTTLYRADFESDASPMFDLVGGPVRMALSRAELKAADLDAVVPFGGVTRTPRVQKEICDTLGIETLNKSINTDEAAAMGAVFFAATQSSTFRVRKLDFEDLYGRPISAEVDKEAKAGAFSRKGNPGFQKVSLFAEGDSRMPSKKTLSLNKKEDFSFRVFLDVDKTGLSRFPERTLYANIKVKGVADVLKKMKDSSKAKKAIPRVALTFHVDRSGHIRIGTAESSVDETVVVEREVVVDEKDENTSESKQSPTAETSSETEGSPSEETTEATVSGGEEKESKDQGNSKKPKTKKKKKTKTEKSTQTVVLRSALSIEYDGAEGMFGMQMSGKQLDAAKKTLKDLEDADKERVERADALNSLEGYILETRSKVRNAEEDDDLYTVSTEEEREKLVSAFDEAEDWMYTEDAKQTANLRKKHHELQRLYTPMESRALELSKRPDALKMLSAAAGLSSERVSALRMLHVERNSGREAEFDEVIEFTTSVRSWVSDMETAQASKPLTEEPVVLVRTIMEKGLKLREAVEKALKIEPPPAPETPPPESESKESEVTETTNSTSAEDGENNDDLDVGPDPQSAKAGAASGSGGKDEL</sequence>
<keyword evidence="6" id="KW-0732">Signal</keyword>
<dbReference type="InterPro" id="IPR043129">
    <property type="entry name" value="ATPase_NBD"/>
</dbReference>
<feature type="region of interest" description="Disordered" evidence="5">
    <location>
        <begin position="856"/>
        <end position="922"/>
    </location>
</feature>
<feature type="compositionally biased region" description="Basic and acidic residues" evidence="5">
    <location>
        <begin position="609"/>
        <end position="619"/>
    </location>
</feature>
<dbReference type="Gene3D" id="3.90.640.10">
    <property type="entry name" value="Actin, Chain A, domain 4"/>
    <property type="match status" value="1"/>
</dbReference>
<keyword evidence="4" id="KW-0143">Chaperone</keyword>
<dbReference type="SUPFAM" id="SSF100934">
    <property type="entry name" value="Heat shock protein 70kD (HSP70), C-terminal subdomain"/>
    <property type="match status" value="1"/>
</dbReference>
<accession>A0A2V3J1P4</accession>
<dbReference type="PRINTS" id="PR00301">
    <property type="entry name" value="HEATSHOCK70"/>
</dbReference>
<dbReference type="GO" id="GO:0030968">
    <property type="term" value="P:endoplasmic reticulum unfolded protein response"/>
    <property type="evidence" value="ECO:0007669"/>
    <property type="project" value="TreeGrafter"/>
</dbReference>
<evidence type="ECO:0000256" key="4">
    <source>
        <dbReference type="ARBA" id="ARBA00023186"/>
    </source>
</evidence>
<evidence type="ECO:0000256" key="3">
    <source>
        <dbReference type="ARBA" id="ARBA00022840"/>
    </source>
</evidence>
<dbReference type="STRING" id="448386.A0A2V3J1P4"/>
<dbReference type="EMBL" id="NBIV01000015">
    <property type="protein sequence ID" value="PXF48255.1"/>
    <property type="molecule type" value="Genomic_DNA"/>
</dbReference>
<evidence type="ECO:0000256" key="2">
    <source>
        <dbReference type="ARBA" id="ARBA00022824"/>
    </source>
</evidence>
<dbReference type="GO" id="GO:0140662">
    <property type="term" value="F:ATP-dependent protein folding chaperone"/>
    <property type="evidence" value="ECO:0007669"/>
    <property type="project" value="InterPro"/>
</dbReference>
<dbReference type="Proteomes" id="UP000247409">
    <property type="component" value="Unassembled WGS sequence"/>
</dbReference>
<evidence type="ECO:0000313" key="7">
    <source>
        <dbReference type="EMBL" id="PXF48255.1"/>
    </source>
</evidence>
<dbReference type="Gene3D" id="2.60.34.10">
    <property type="entry name" value="Substrate Binding Domain Of DNAk, Chain A, domain 1"/>
    <property type="match status" value="1"/>
</dbReference>
<dbReference type="PANTHER" id="PTHR45639:SF3">
    <property type="entry name" value="HYPOXIA UP-REGULATED PROTEIN 1"/>
    <property type="match status" value="1"/>
</dbReference>
<dbReference type="InterPro" id="IPR013126">
    <property type="entry name" value="Hsp_70_fam"/>
</dbReference>
<organism evidence="7 8">
    <name type="scientific">Gracilariopsis chorda</name>
    <dbReference type="NCBI Taxonomy" id="448386"/>
    <lineage>
        <taxon>Eukaryota</taxon>
        <taxon>Rhodophyta</taxon>
        <taxon>Florideophyceae</taxon>
        <taxon>Rhodymeniophycidae</taxon>
        <taxon>Gracilariales</taxon>
        <taxon>Gracilariaceae</taxon>
        <taxon>Gracilariopsis</taxon>
    </lineage>
</organism>
<evidence type="ECO:0000256" key="5">
    <source>
        <dbReference type="SAM" id="MobiDB-lite"/>
    </source>
</evidence>
<keyword evidence="1" id="KW-0547">Nucleotide-binding</keyword>
<feature type="region of interest" description="Disordered" evidence="5">
    <location>
        <begin position="569"/>
        <end position="638"/>
    </location>
</feature>
<keyword evidence="2" id="KW-0256">Endoplasmic reticulum</keyword>
<evidence type="ECO:0000313" key="8">
    <source>
        <dbReference type="Proteomes" id="UP000247409"/>
    </source>
</evidence>
<evidence type="ECO:0000256" key="6">
    <source>
        <dbReference type="SAM" id="SignalP"/>
    </source>
</evidence>
<reference evidence="7 8" key="1">
    <citation type="journal article" date="2018" name="Mol. Biol. Evol.">
        <title>Analysis of the draft genome of the red seaweed Gracilariopsis chorda provides insights into genome size evolution in Rhodophyta.</title>
        <authorList>
            <person name="Lee J."/>
            <person name="Yang E.C."/>
            <person name="Graf L."/>
            <person name="Yang J.H."/>
            <person name="Qiu H."/>
            <person name="Zel Zion U."/>
            <person name="Chan C.X."/>
            <person name="Stephens T.G."/>
            <person name="Weber A.P.M."/>
            <person name="Boo G.H."/>
            <person name="Boo S.M."/>
            <person name="Kim K.M."/>
            <person name="Shin Y."/>
            <person name="Jung M."/>
            <person name="Lee S.J."/>
            <person name="Yim H.S."/>
            <person name="Lee J.H."/>
            <person name="Bhattacharya D."/>
            <person name="Yoon H.S."/>
        </authorList>
    </citation>
    <scope>NUCLEOTIDE SEQUENCE [LARGE SCALE GENOMIC DNA]</scope>
    <source>
        <strain evidence="7 8">SKKU-2015</strain>
        <tissue evidence="7">Whole body</tissue>
    </source>
</reference>
<dbReference type="PANTHER" id="PTHR45639">
    <property type="entry name" value="HSC70CB, ISOFORM G-RELATED"/>
    <property type="match status" value="1"/>
</dbReference>
<dbReference type="SUPFAM" id="SSF53067">
    <property type="entry name" value="Actin-like ATPase domain"/>
    <property type="match status" value="2"/>
</dbReference>
<dbReference type="GO" id="GO:0005524">
    <property type="term" value="F:ATP binding"/>
    <property type="evidence" value="ECO:0007669"/>
    <property type="project" value="UniProtKB-KW"/>
</dbReference>
<dbReference type="Gene3D" id="3.30.420.40">
    <property type="match status" value="2"/>
</dbReference>
<feature type="chain" id="PRO_5016091076" evidence="6">
    <location>
        <begin position="26"/>
        <end position="922"/>
    </location>
</feature>
<comment type="caution">
    <text evidence="7">The sequence shown here is derived from an EMBL/GenBank/DDBJ whole genome shotgun (WGS) entry which is preliminary data.</text>
</comment>
<name>A0A2V3J1P4_9FLOR</name>
<feature type="compositionally biased region" description="Low complexity" evidence="5">
    <location>
        <begin position="584"/>
        <end position="605"/>
    </location>
</feature>
<dbReference type="InterPro" id="IPR029047">
    <property type="entry name" value="HSP70_peptide-bd_sf"/>
</dbReference>
<keyword evidence="3" id="KW-0067">ATP-binding</keyword>
<evidence type="ECO:0000256" key="1">
    <source>
        <dbReference type="ARBA" id="ARBA00022741"/>
    </source>
</evidence>
<dbReference type="InterPro" id="IPR029048">
    <property type="entry name" value="HSP70_C_sf"/>
</dbReference>
<protein>
    <submittedName>
        <fullName evidence="7">Hypoxia up-regulated protein 1</fullName>
    </submittedName>
</protein>
<dbReference type="OrthoDB" id="10262720at2759"/>
<dbReference type="Gene3D" id="1.20.1270.10">
    <property type="match status" value="1"/>
</dbReference>
<feature type="compositionally biased region" description="Pro residues" evidence="5">
    <location>
        <begin position="862"/>
        <end position="873"/>
    </location>
</feature>
<dbReference type="CDD" id="cd10230">
    <property type="entry name" value="ASKHA_NBD_HSP70_HYOU1"/>
    <property type="match status" value="1"/>
</dbReference>
<feature type="compositionally biased region" description="Acidic residues" evidence="5">
    <location>
        <begin position="891"/>
        <end position="901"/>
    </location>
</feature>
<dbReference type="AlphaFoldDB" id="A0A2V3J1P4"/>
<feature type="signal peptide" evidence="6">
    <location>
        <begin position="1"/>
        <end position="25"/>
    </location>
</feature>
<dbReference type="Pfam" id="PF00012">
    <property type="entry name" value="HSP70"/>
    <property type="match status" value="1"/>
</dbReference>
<keyword evidence="8" id="KW-1185">Reference proteome</keyword>
<dbReference type="GO" id="GO:0034663">
    <property type="term" value="C:endoplasmic reticulum chaperone complex"/>
    <property type="evidence" value="ECO:0007669"/>
    <property type="project" value="TreeGrafter"/>
</dbReference>
<feature type="compositionally biased region" description="Basic and acidic residues" evidence="5">
    <location>
        <begin position="569"/>
        <end position="579"/>
    </location>
</feature>